<sequence length="288" mass="33178">LINLCENSTDHIGQEAISLYFSRASQSDVKVGHKFSVKQLTKDEDNSIKFITTKLSEIKLGMENSELRKIIEEKFLSLPTEMQNELGSRIPVEVAGFLQANKITTVQEIPYGDEFLELYNQYPRPSTNLLNFLKQALDRETTETFVDPEVGKCYDVFKDSTIGSSVFQIGDYVMSPSGFKVPREVHIYKINETFTRCEQFENKQDYIHKRLFDLGLSIDLPFAIEDFKLRHGYSIGSSTNNSNHETEQTFLIEHHCFKFTLNIDKLKLSQAFKDDIDILPPKYDKSDE</sequence>
<gene>
    <name evidence="1" type="ORF">RFULGI_LOCUS18248</name>
</gene>
<dbReference type="EMBL" id="CAJVPZ010078454">
    <property type="protein sequence ID" value="CAG8806200.1"/>
    <property type="molecule type" value="Genomic_DNA"/>
</dbReference>
<comment type="caution">
    <text evidence="1">The sequence shown here is derived from an EMBL/GenBank/DDBJ whole genome shotgun (WGS) entry which is preliminary data.</text>
</comment>
<dbReference type="OrthoDB" id="2438774at2759"/>
<dbReference type="AlphaFoldDB" id="A0A9N9K3L8"/>
<organism evidence="1 2">
    <name type="scientific">Racocetra fulgida</name>
    <dbReference type="NCBI Taxonomy" id="60492"/>
    <lineage>
        <taxon>Eukaryota</taxon>
        <taxon>Fungi</taxon>
        <taxon>Fungi incertae sedis</taxon>
        <taxon>Mucoromycota</taxon>
        <taxon>Glomeromycotina</taxon>
        <taxon>Glomeromycetes</taxon>
        <taxon>Diversisporales</taxon>
        <taxon>Gigasporaceae</taxon>
        <taxon>Racocetra</taxon>
    </lineage>
</organism>
<feature type="non-terminal residue" evidence="1">
    <location>
        <position position="288"/>
    </location>
</feature>
<feature type="non-terminal residue" evidence="1">
    <location>
        <position position="1"/>
    </location>
</feature>
<proteinExistence type="predicted"/>
<dbReference type="Proteomes" id="UP000789396">
    <property type="component" value="Unassembled WGS sequence"/>
</dbReference>
<name>A0A9N9K3L8_9GLOM</name>
<protein>
    <submittedName>
        <fullName evidence="1">16471_t:CDS:1</fullName>
    </submittedName>
</protein>
<evidence type="ECO:0000313" key="1">
    <source>
        <dbReference type="EMBL" id="CAG8806200.1"/>
    </source>
</evidence>
<reference evidence="1" key="1">
    <citation type="submission" date="2021-06" db="EMBL/GenBank/DDBJ databases">
        <authorList>
            <person name="Kallberg Y."/>
            <person name="Tangrot J."/>
            <person name="Rosling A."/>
        </authorList>
    </citation>
    <scope>NUCLEOTIDE SEQUENCE</scope>
    <source>
        <strain evidence="1">IN212</strain>
    </source>
</reference>
<accession>A0A9N9K3L8</accession>
<evidence type="ECO:0000313" key="2">
    <source>
        <dbReference type="Proteomes" id="UP000789396"/>
    </source>
</evidence>
<keyword evidence="2" id="KW-1185">Reference proteome</keyword>